<accession>A0AAD3T4R5</accession>
<dbReference type="EMBL" id="BSYO01000025">
    <property type="protein sequence ID" value="GMH22945.1"/>
    <property type="molecule type" value="Genomic_DNA"/>
</dbReference>
<comment type="caution">
    <text evidence="3">The sequence shown here is derived from an EMBL/GenBank/DDBJ whole genome shotgun (WGS) entry which is preliminary data.</text>
</comment>
<evidence type="ECO:0000256" key="2">
    <source>
        <dbReference type="SAM" id="Phobius"/>
    </source>
</evidence>
<proteinExistence type="predicted"/>
<dbReference type="Proteomes" id="UP001279734">
    <property type="component" value="Unassembled WGS sequence"/>
</dbReference>
<reference evidence="3" key="1">
    <citation type="submission" date="2023-05" db="EMBL/GenBank/DDBJ databases">
        <title>Nepenthes gracilis genome sequencing.</title>
        <authorList>
            <person name="Fukushima K."/>
        </authorList>
    </citation>
    <scope>NUCLEOTIDE SEQUENCE</scope>
    <source>
        <strain evidence="3">SING2019-196</strain>
    </source>
</reference>
<evidence type="ECO:0000256" key="1">
    <source>
        <dbReference type="SAM" id="MobiDB-lite"/>
    </source>
</evidence>
<organism evidence="3 4">
    <name type="scientific">Nepenthes gracilis</name>
    <name type="common">Slender pitcher plant</name>
    <dbReference type="NCBI Taxonomy" id="150966"/>
    <lineage>
        <taxon>Eukaryota</taxon>
        <taxon>Viridiplantae</taxon>
        <taxon>Streptophyta</taxon>
        <taxon>Embryophyta</taxon>
        <taxon>Tracheophyta</taxon>
        <taxon>Spermatophyta</taxon>
        <taxon>Magnoliopsida</taxon>
        <taxon>eudicotyledons</taxon>
        <taxon>Gunneridae</taxon>
        <taxon>Pentapetalae</taxon>
        <taxon>Caryophyllales</taxon>
        <taxon>Nepenthaceae</taxon>
        <taxon>Nepenthes</taxon>
    </lineage>
</organism>
<evidence type="ECO:0000313" key="4">
    <source>
        <dbReference type="Proteomes" id="UP001279734"/>
    </source>
</evidence>
<gene>
    <name evidence="3" type="ORF">Nepgr_024788</name>
</gene>
<keyword evidence="2" id="KW-1133">Transmembrane helix</keyword>
<name>A0AAD3T4R5_NEPGR</name>
<dbReference type="AlphaFoldDB" id="A0AAD3T4R5"/>
<evidence type="ECO:0000313" key="3">
    <source>
        <dbReference type="EMBL" id="GMH22945.1"/>
    </source>
</evidence>
<feature type="compositionally biased region" description="Basic and acidic residues" evidence="1">
    <location>
        <begin position="44"/>
        <end position="58"/>
    </location>
</feature>
<keyword evidence="2" id="KW-0812">Transmembrane</keyword>
<keyword evidence="2" id="KW-0472">Membrane</keyword>
<feature type="region of interest" description="Disordered" evidence="1">
    <location>
        <begin position="1"/>
        <end position="62"/>
    </location>
</feature>
<feature type="compositionally biased region" description="Polar residues" evidence="1">
    <location>
        <begin position="33"/>
        <end position="42"/>
    </location>
</feature>
<feature type="transmembrane region" description="Helical" evidence="2">
    <location>
        <begin position="69"/>
        <end position="88"/>
    </location>
</feature>
<feature type="compositionally biased region" description="Basic and acidic residues" evidence="1">
    <location>
        <begin position="16"/>
        <end position="28"/>
    </location>
</feature>
<protein>
    <submittedName>
        <fullName evidence="3">Uncharacterized protein</fullName>
    </submittedName>
</protein>
<keyword evidence="4" id="KW-1185">Reference proteome</keyword>
<sequence>MAVTSSRGEVATSRGEVAERNEVVERRQRPPHTATTFSSSLLHFNDRHTAGQVEDKQRKGTKQWRTTENVLFIFDFLILDAMAVYTFIVKS</sequence>